<evidence type="ECO:0000313" key="4">
    <source>
        <dbReference type="Proteomes" id="UP000014760"/>
    </source>
</evidence>
<evidence type="ECO:0000256" key="1">
    <source>
        <dbReference type="SAM" id="SignalP"/>
    </source>
</evidence>
<organism evidence="2">
    <name type="scientific">Capitella teleta</name>
    <name type="common">Polychaete worm</name>
    <dbReference type="NCBI Taxonomy" id="283909"/>
    <lineage>
        <taxon>Eukaryota</taxon>
        <taxon>Metazoa</taxon>
        <taxon>Spiralia</taxon>
        <taxon>Lophotrochozoa</taxon>
        <taxon>Annelida</taxon>
        <taxon>Polychaeta</taxon>
        <taxon>Sedentaria</taxon>
        <taxon>Scolecida</taxon>
        <taxon>Capitellidae</taxon>
        <taxon>Capitella</taxon>
    </lineage>
</organism>
<name>R7TIK2_CAPTE</name>
<feature type="chain" id="PRO_5008787045" evidence="1">
    <location>
        <begin position="21"/>
        <end position="139"/>
    </location>
</feature>
<dbReference type="EMBL" id="KB310543">
    <property type="protein sequence ID" value="ELT91361.1"/>
    <property type="molecule type" value="Genomic_DNA"/>
</dbReference>
<reference evidence="2 4" key="2">
    <citation type="journal article" date="2013" name="Nature">
        <title>Insights into bilaterian evolution from three spiralian genomes.</title>
        <authorList>
            <person name="Simakov O."/>
            <person name="Marletaz F."/>
            <person name="Cho S.J."/>
            <person name="Edsinger-Gonzales E."/>
            <person name="Havlak P."/>
            <person name="Hellsten U."/>
            <person name="Kuo D.H."/>
            <person name="Larsson T."/>
            <person name="Lv J."/>
            <person name="Arendt D."/>
            <person name="Savage R."/>
            <person name="Osoegawa K."/>
            <person name="de Jong P."/>
            <person name="Grimwood J."/>
            <person name="Chapman J.A."/>
            <person name="Shapiro H."/>
            <person name="Aerts A."/>
            <person name="Otillar R.P."/>
            <person name="Terry A.Y."/>
            <person name="Boore J.L."/>
            <person name="Grigoriev I.V."/>
            <person name="Lindberg D.R."/>
            <person name="Seaver E.C."/>
            <person name="Weisblat D.A."/>
            <person name="Putnam N.H."/>
            <person name="Rokhsar D.S."/>
        </authorList>
    </citation>
    <scope>NUCLEOTIDE SEQUENCE</scope>
    <source>
        <strain evidence="2 4">I ESC-2004</strain>
    </source>
</reference>
<proteinExistence type="predicted"/>
<dbReference type="AlphaFoldDB" id="R7TIK2"/>
<dbReference type="Proteomes" id="UP000014760">
    <property type="component" value="Unassembled WGS sequence"/>
</dbReference>
<evidence type="ECO:0000313" key="2">
    <source>
        <dbReference type="EMBL" id="ELT91361.1"/>
    </source>
</evidence>
<reference evidence="3" key="3">
    <citation type="submission" date="2015-06" db="UniProtKB">
        <authorList>
            <consortium name="EnsemblMetazoa"/>
        </authorList>
    </citation>
    <scope>IDENTIFICATION</scope>
</reference>
<protein>
    <submittedName>
        <fullName evidence="2 3">Uncharacterized protein</fullName>
    </submittedName>
</protein>
<dbReference type="EMBL" id="AMQN01002946">
    <property type="status" value="NOT_ANNOTATED_CDS"/>
    <property type="molecule type" value="Genomic_DNA"/>
</dbReference>
<reference evidence="4" key="1">
    <citation type="submission" date="2012-12" db="EMBL/GenBank/DDBJ databases">
        <authorList>
            <person name="Hellsten U."/>
            <person name="Grimwood J."/>
            <person name="Chapman J.A."/>
            <person name="Shapiro H."/>
            <person name="Aerts A."/>
            <person name="Otillar R.P."/>
            <person name="Terry A.Y."/>
            <person name="Boore J.L."/>
            <person name="Simakov O."/>
            <person name="Marletaz F."/>
            <person name="Cho S.-J."/>
            <person name="Edsinger-Gonzales E."/>
            <person name="Havlak P."/>
            <person name="Kuo D.-H."/>
            <person name="Larsson T."/>
            <person name="Lv J."/>
            <person name="Arendt D."/>
            <person name="Savage R."/>
            <person name="Osoegawa K."/>
            <person name="de Jong P."/>
            <person name="Lindberg D.R."/>
            <person name="Seaver E.C."/>
            <person name="Weisblat D.A."/>
            <person name="Putnam N.H."/>
            <person name="Grigoriev I.V."/>
            <person name="Rokhsar D.S."/>
        </authorList>
    </citation>
    <scope>NUCLEOTIDE SEQUENCE</scope>
    <source>
        <strain evidence="4">I ESC-2004</strain>
    </source>
</reference>
<dbReference type="EnsemblMetazoa" id="CapteT201940">
    <property type="protein sequence ID" value="CapteP201940"/>
    <property type="gene ID" value="CapteG201940"/>
</dbReference>
<sequence length="139" mass="15475">MASWCVLLLISVCAVCGGHSQVFESTPGLVKVHEGDDADLIWTTNDDITPADLDRTFYHTNQRNQLMEVKSIFGVIYTYNECAGHRCVLLNGTHETGIRIPGITTADARSKYIITLSVQGGVQNEDAAIYVYRELYYLL</sequence>
<accession>R7TIK2</accession>
<dbReference type="HOGENOM" id="CLU_2127202_0_0_1"/>
<keyword evidence="4" id="KW-1185">Reference proteome</keyword>
<evidence type="ECO:0000313" key="3">
    <source>
        <dbReference type="EnsemblMetazoa" id="CapteP201940"/>
    </source>
</evidence>
<gene>
    <name evidence="2" type="ORF">CAPTEDRAFT_201940</name>
</gene>
<keyword evidence="1" id="KW-0732">Signal</keyword>
<feature type="signal peptide" evidence="1">
    <location>
        <begin position="1"/>
        <end position="20"/>
    </location>
</feature>